<evidence type="ECO:0000259" key="1">
    <source>
        <dbReference type="Pfam" id="PF22322"/>
    </source>
</evidence>
<keyword evidence="3" id="KW-1185">Reference proteome</keyword>
<accession>Q8NQT2</accession>
<dbReference type="EMBL" id="BA000036">
    <property type="protein sequence ID" value="BAB98735.1"/>
    <property type="molecule type" value="Genomic_DNA"/>
</dbReference>
<dbReference type="KEGG" id="cgl:Cgl1342"/>
<dbReference type="Proteomes" id="UP000000582">
    <property type="component" value="Chromosome"/>
</dbReference>
<dbReference type="PATRIC" id="fig|196627.13.peg.1311"/>
<evidence type="ECO:0000313" key="3">
    <source>
        <dbReference type="Proteomes" id="UP000000582"/>
    </source>
</evidence>
<name>Q8NQT2_CORGL</name>
<proteinExistence type="predicted"/>
<reference evidence="3" key="1">
    <citation type="journal article" date="2003" name="Appl. Microbiol. Biotechnol.">
        <title>The Corynebacterium glutamicum genome: features and impacts on biotechnological processes.</title>
        <authorList>
            <person name="Ikeda M."/>
            <person name="Nakagawa S."/>
        </authorList>
    </citation>
    <scope>NUCLEOTIDE SEQUENCE [LARGE SCALE GENOMIC DNA]</scope>
    <source>
        <strain evidence="3">ATCC 13032 / DSM 20300 / BCRC 11384 / JCM 1318 / LMG 3730 / NCIMB 10025</strain>
    </source>
</reference>
<feature type="domain" description="DUF6973" evidence="1">
    <location>
        <begin position="174"/>
        <end position="265"/>
    </location>
</feature>
<evidence type="ECO:0000313" key="2">
    <source>
        <dbReference type="EMBL" id="BAB98735.1"/>
    </source>
</evidence>
<protein>
    <recommendedName>
        <fullName evidence="1">DUF6973 domain-containing protein</fullName>
    </recommendedName>
</protein>
<dbReference type="Pfam" id="PF22322">
    <property type="entry name" value="DUF6973"/>
    <property type="match status" value="1"/>
</dbReference>
<dbReference type="AlphaFoldDB" id="Q8NQT2"/>
<gene>
    <name evidence="2" type="ordered locus">Cgl1342</name>
</gene>
<dbReference type="OrthoDB" id="4416904at2"/>
<dbReference type="BioCyc" id="CORYNE:G18NG-10920-MONOMER"/>
<dbReference type="InterPro" id="IPR054246">
    <property type="entry name" value="DUF6973"/>
</dbReference>
<dbReference type="eggNOG" id="ENOG5033CCS">
    <property type="taxonomic scope" value="Bacteria"/>
</dbReference>
<organism evidence="2 3">
    <name type="scientific">Corynebacterium glutamicum (strain ATCC 13032 / DSM 20300 / JCM 1318 / BCRC 11384 / CCUG 27702 / LMG 3730 / NBRC 12168 / NCIMB 10025 / NRRL B-2784 / 534)</name>
    <dbReference type="NCBI Taxonomy" id="196627"/>
    <lineage>
        <taxon>Bacteria</taxon>
        <taxon>Bacillati</taxon>
        <taxon>Actinomycetota</taxon>
        <taxon>Actinomycetes</taxon>
        <taxon>Mycobacteriales</taxon>
        <taxon>Corynebacteriaceae</taxon>
        <taxon>Corynebacterium</taxon>
    </lineage>
</organism>
<sequence>MKYEFNNRFRTKSVLASVLKQSNRVSGHLHDQELFLLNRVSRIAGASAITLCIGLTTILSPTSTAQSLEQITPLPESAIDLNAEIHVNTSDISAEQILGAQDEITTMYDSHDPYEYFDTLTDIEQRSIIAALKRDPSSLQQRQETRLAAQSDPYKIYISGLEMLSCINLVDVVSCGIANQAATKANNEAVARYPGDSLRNGKGDAFRHCSWNALMTIRIGSNGAERIATNHETIGDGPADENAMDLFNNAQGRQIGAGFINSKDETSALAICALWTNLGRLKTLK</sequence>
<dbReference type="HOGENOM" id="CLU_1056532_0_0_11"/>
<dbReference type="STRING" id="196627.cg1514"/>